<evidence type="ECO:0000313" key="3">
    <source>
        <dbReference type="EMBL" id="CAB4745235.1"/>
    </source>
</evidence>
<dbReference type="GO" id="GO:0004190">
    <property type="term" value="F:aspartic-type endopeptidase activity"/>
    <property type="evidence" value="ECO:0007669"/>
    <property type="project" value="InterPro"/>
</dbReference>
<sequence>MFELFALGGYLISALLISWSDIKNRIIRNRSLAFFAIFSILANLKSFDSGALICVGLTTFLMIAAHIIFNGRIGPGDLKLFWVMTIWAPVFTGWLVYFSWSWILGGLFSIASSLYSRKFSGSIPFAPFIFLAFLASV</sequence>
<gene>
    <name evidence="3" type="ORF">UFOPK2844_00075</name>
</gene>
<dbReference type="GO" id="GO:0016020">
    <property type="term" value="C:membrane"/>
    <property type="evidence" value="ECO:0007669"/>
    <property type="project" value="InterPro"/>
</dbReference>
<feature type="transmembrane region" description="Helical" evidence="1">
    <location>
        <begin position="119"/>
        <end position="136"/>
    </location>
</feature>
<dbReference type="AlphaFoldDB" id="A0A6J6TEF2"/>
<feature type="domain" description="Prepilin type IV endopeptidase peptidase" evidence="2">
    <location>
        <begin position="11"/>
        <end position="110"/>
    </location>
</feature>
<keyword evidence="1" id="KW-0472">Membrane</keyword>
<dbReference type="EMBL" id="CAEZZG010000001">
    <property type="protein sequence ID" value="CAB4745235.1"/>
    <property type="molecule type" value="Genomic_DNA"/>
</dbReference>
<dbReference type="InterPro" id="IPR000045">
    <property type="entry name" value="Prepilin_IV_endopep_pep"/>
</dbReference>
<accession>A0A6J6TEF2</accession>
<dbReference type="Gene3D" id="1.20.120.1220">
    <property type="match status" value="1"/>
</dbReference>
<keyword evidence="1" id="KW-1133">Transmembrane helix</keyword>
<reference evidence="3" key="1">
    <citation type="submission" date="2020-05" db="EMBL/GenBank/DDBJ databases">
        <authorList>
            <person name="Chiriac C."/>
            <person name="Salcher M."/>
            <person name="Ghai R."/>
            <person name="Kavagutti S V."/>
        </authorList>
    </citation>
    <scope>NUCLEOTIDE SEQUENCE</scope>
</reference>
<protein>
    <submittedName>
        <fullName evidence="3">Unannotated protein</fullName>
    </submittedName>
</protein>
<proteinExistence type="predicted"/>
<keyword evidence="1" id="KW-0812">Transmembrane</keyword>
<name>A0A6J6TEF2_9ZZZZ</name>
<dbReference type="Pfam" id="PF01478">
    <property type="entry name" value="Peptidase_A24"/>
    <property type="match status" value="1"/>
</dbReference>
<feature type="transmembrane region" description="Helical" evidence="1">
    <location>
        <begin position="81"/>
        <end position="107"/>
    </location>
</feature>
<evidence type="ECO:0000256" key="1">
    <source>
        <dbReference type="SAM" id="Phobius"/>
    </source>
</evidence>
<organism evidence="3">
    <name type="scientific">freshwater metagenome</name>
    <dbReference type="NCBI Taxonomy" id="449393"/>
    <lineage>
        <taxon>unclassified sequences</taxon>
        <taxon>metagenomes</taxon>
        <taxon>ecological metagenomes</taxon>
    </lineage>
</organism>
<evidence type="ECO:0000259" key="2">
    <source>
        <dbReference type="Pfam" id="PF01478"/>
    </source>
</evidence>
<feature type="transmembrane region" description="Helical" evidence="1">
    <location>
        <begin position="51"/>
        <end position="69"/>
    </location>
</feature>